<gene>
    <name evidence="2" type="ORF">ENJ85_03200</name>
</gene>
<reference evidence="2" key="1">
    <citation type="journal article" date="2020" name="mSystems">
        <title>Genome- and Community-Level Interaction Insights into Carbon Utilization and Element Cycling Functions of Hydrothermarchaeota in Hydrothermal Sediment.</title>
        <authorList>
            <person name="Zhou Z."/>
            <person name="Liu Y."/>
            <person name="Xu W."/>
            <person name="Pan J."/>
            <person name="Luo Z.H."/>
            <person name="Li M."/>
        </authorList>
    </citation>
    <scope>NUCLEOTIDE SEQUENCE [LARGE SCALE GENOMIC DNA]</scope>
    <source>
        <strain evidence="2">HyVt-523</strain>
    </source>
</reference>
<dbReference type="EMBL" id="DRNZ01000202">
    <property type="protein sequence ID" value="HHO58158.1"/>
    <property type="molecule type" value="Genomic_DNA"/>
</dbReference>
<feature type="region of interest" description="Disordered" evidence="1">
    <location>
        <begin position="518"/>
        <end position="552"/>
    </location>
</feature>
<protein>
    <recommendedName>
        <fullName evidence="3">Right handed beta helix domain-containing protein</fullName>
    </recommendedName>
</protein>
<dbReference type="SUPFAM" id="SSF51126">
    <property type="entry name" value="Pectin lyase-like"/>
    <property type="match status" value="1"/>
</dbReference>
<accession>A0A7C5WVY3</accession>
<evidence type="ECO:0000313" key="2">
    <source>
        <dbReference type="EMBL" id="HHO58158.1"/>
    </source>
</evidence>
<comment type="caution">
    <text evidence="2">The sequence shown here is derived from an EMBL/GenBank/DDBJ whole genome shotgun (WGS) entry which is preliminary data.</text>
</comment>
<dbReference type="NCBIfam" id="NF041518">
    <property type="entry name" value="choice_anch_Q"/>
    <property type="match status" value="1"/>
</dbReference>
<evidence type="ECO:0000256" key="1">
    <source>
        <dbReference type="SAM" id="MobiDB-lite"/>
    </source>
</evidence>
<dbReference type="InterPro" id="IPR059226">
    <property type="entry name" value="Choice_anch_Q_dom"/>
</dbReference>
<evidence type="ECO:0008006" key="3">
    <source>
        <dbReference type="Google" id="ProtNLM"/>
    </source>
</evidence>
<organism evidence="2">
    <name type="scientific">Oceanithermus profundus</name>
    <dbReference type="NCBI Taxonomy" id="187137"/>
    <lineage>
        <taxon>Bacteria</taxon>
        <taxon>Thermotogati</taxon>
        <taxon>Deinococcota</taxon>
        <taxon>Deinococci</taxon>
        <taxon>Thermales</taxon>
        <taxon>Thermaceae</taxon>
        <taxon>Oceanithermus</taxon>
    </lineage>
</organism>
<dbReference type="InterPro" id="IPR011050">
    <property type="entry name" value="Pectin_lyase_fold/virulence"/>
</dbReference>
<dbReference type="Gene3D" id="2.160.20.10">
    <property type="entry name" value="Single-stranded right-handed beta-helix, Pectin lyase-like"/>
    <property type="match status" value="1"/>
</dbReference>
<feature type="region of interest" description="Disordered" evidence="1">
    <location>
        <begin position="1"/>
        <end position="30"/>
    </location>
</feature>
<dbReference type="Proteomes" id="UP000886105">
    <property type="component" value="Unassembled WGS sequence"/>
</dbReference>
<sequence>MLLTGCFGGRPGGTGDEGANGDPPPGTTAAGAPVIFFTDLSNAPVRGWAGRPDRGAAVSVWGLRLGSARGHAYVSVGGVPLSRDEDYAEWGATERPRTARGLERVTFWLNPDLPLGATTITVTTPAGTSNALPFFTRGEGRIFFLRPDGNDAASGRTPAAAWKTFAKVRELQAGDVLYVMGGRYGPENAAAPDRFVQAFNLDRPGAPHRSIAVVGYPGEEAVLGRCEPGLLYFVRGSSEGSGHVDLSRWVLGKLKVQVRDAVFYLGNNGRGRADALRLVGFDATTCEARAGHGTAFQPEANAGLRDLRFLGNYVHHTGKPLDWQEGDGSGYRSGPLYLGGWGTYEGVTEVAYNEFAYNNGRVQFFGHKQGDALEHLSFHHNWIHHTATPPWSSGAGSVSVVFGDGDPSGSDYVFLREADIYNNLWTDNSGGVRFGGTTGGGNGGELRFFNNTHWHSGFAPTFRDFQFGNAGVVLSNNVVRPRDGDTSGHYGGWTSGAHGPVRGDHNLYWGLNKGVPDWDDPASSREQPPRLVDPEGFDFRPGADSPARDAGRCLPLASPDYLGVPRPQGNGCDLGAFEAAP</sequence>
<dbReference type="InterPro" id="IPR012334">
    <property type="entry name" value="Pectin_lyas_fold"/>
</dbReference>
<proteinExistence type="predicted"/>
<feature type="compositionally biased region" description="Gly residues" evidence="1">
    <location>
        <begin position="1"/>
        <end position="18"/>
    </location>
</feature>
<dbReference type="AlphaFoldDB" id="A0A7C5WVY3"/>
<name>A0A7C5WVY3_9DEIN</name>